<keyword evidence="1" id="KW-0472">Membrane</keyword>
<dbReference type="Proteomes" id="UP000236161">
    <property type="component" value="Unassembled WGS sequence"/>
</dbReference>
<evidence type="ECO:0000256" key="1">
    <source>
        <dbReference type="SAM" id="Phobius"/>
    </source>
</evidence>
<organism evidence="2 3">
    <name type="scientific">Apostasia shenzhenica</name>
    <dbReference type="NCBI Taxonomy" id="1088818"/>
    <lineage>
        <taxon>Eukaryota</taxon>
        <taxon>Viridiplantae</taxon>
        <taxon>Streptophyta</taxon>
        <taxon>Embryophyta</taxon>
        <taxon>Tracheophyta</taxon>
        <taxon>Spermatophyta</taxon>
        <taxon>Magnoliopsida</taxon>
        <taxon>Liliopsida</taxon>
        <taxon>Asparagales</taxon>
        <taxon>Orchidaceae</taxon>
        <taxon>Apostasioideae</taxon>
        <taxon>Apostasia</taxon>
    </lineage>
</organism>
<keyword evidence="3" id="KW-1185">Reference proteome</keyword>
<reference evidence="2 3" key="1">
    <citation type="journal article" date="2017" name="Nature">
        <title>The Apostasia genome and the evolution of orchids.</title>
        <authorList>
            <person name="Zhang G.Q."/>
            <person name="Liu K.W."/>
            <person name="Li Z."/>
            <person name="Lohaus R."/>
            <person name="Hsiao Y.Y."/>
            <person name="Niu S.C."/>
            <person name="Wang J.Y."/>
            <person name="Lin Y.C."/>
            <person name="Xu Q."/>
            <person name="Chen L.J."/>
            <person name="Yoshida K."/>
            <person name="Fujiwara S."/>
            <person name="Wang Z.W."/>
            <person name="Zhang Y.Q."/>
            <person name="Mitsuda N."/>
            <person name="Wang M."/>
            <person name="Liu G.H."/>
            <person name="Pecoraro L."/>
            <person name="Huang H.X."/>
            <person name="Xiao X.J."/>
            <person name="Lin M."/>
            <person name="Wu X.Y."/>
            <person name="Wu W.L."/>
            <person name="Chen Y.Y."/>
            <person name="Chang S.B."/>
            <person name="Sakamoto S."/>
            <person name="Ohme-Takagi M."/>
            <person name="Yagi M."/>
            <person name="Zeng S.J."/>
            <person name="Shen C.Y."/>
            <person name="Yeh C.M."/>
            <person name="Luo Y.B."/>
            <person name="Tsai W.C."/>
            <person name="Van de Peer Y."/>
            <person name="Liu Z.J."/>
        </authorList>
    </citation>
    <scope>NUCLEOTIDE SEQUENCE [LARGE SCALE GENOMIC DNA]</scope>
    <source>
        <strain evidence="3">cv. Shenzhen</strain>
        <tissue evidence="2">Stem</tissue>
    </source>
</reference>
<accession>A0A2I0BBP7</accession>
<dbReference type="AlphaFoldDB" id="A0A2I0BBP7"/>
<keyword evidence="1" id="KW-1133">Transmembrane helix</keyword>
<proteinExistence type="predicted"/>
<keyword evidence="1" id="KW-0812">Transmembrane</keyword>
<evidence type="ECO:0000313" key="2">
    <source>
        <dbReference type="EMBL" id="PKA65224.1"/>
    </source>
</evidence>
<protein>
    <submittedName>
        <fullName evidence="2">Uncharacterized protein</fullName>
    </submittedName>
</protein>
<dbReference type="EMBL" id="KZ451896">
    <property type="protein sequence ID" value="PKA65224.1"/>
    <property type="molecule type" value="Genomic_DNA"/>
</dbReference>
<evidence type="ECO:0000313" key="3">
    <source>
        <dbReference type="Proteomes" id="UP000236161"/>
    </source>
</evidence>
<sequence>MVGWAFFMLHGPSLWSFLGFLLGRALEVGLFTGFISWAVCLGLKNTAWWAGPFSSCMAFLNGPHY</sequence>
<name>A0A2I0BBP7_9ASPA</name>
<feature type="transmembrane region" description="Helical" evidence="1">
    <location>
        <begin position="20"/>
        <end position="43"/>
    </location>
</feature>
<gene>
    <name evidence="2" type="ORF">AXF42_Ash013345</name>
</gene>